<dbReference type="Pfam" id="PF10547">
    <property type="entry name" value="P22_AR_N"/>
    <property type="match status" value="1"/>
</dbReference>
<dbReference type="Proteomes" id="UP001174314">
    <property type="component" value="Chromosome"/>
</dbReference>
<evidence type="ECO:0000313" key="2">
    <source>
        <dbReference type="EMBL" id="WPF25368.1"/>
    </source>
</evidence>
<accession>A0AAU0Q0C0</accession>
<evidence type="ECO:0000259" key="1">
    <source>
        <dbReference type="Pfam" id="PF10547"/>
    </source>
</evidence>
<proteinExistence type="predicted"/>
<sequence length="257" mass="28892">MKQLVTVPVPGAHAELKAVQTEDGKQWAAIRPICDALGIDSKSQRRKLHDKSWARGVMMTSRDTKGRNQEMFMVDRQTLTMWLATIDTNRVAPEVRPTLEAFQNEAADALDRYFHQGGAINPRATEHQQKALMFELRSQMELAQAAKGPIHDDFLEAKARIILARGMGETPQLDPARKPLYVQDFLKSKGLSKKQLSAKAPMFGKHLKAAWTDVHGVVPQKVPVELPNGRVIEAYGYTEADRSLMQQVWDEYFAVTA</sequence>
<protein>
    <submittedName>
        <fullName evidence="2">Phage antirepressor N-terminal domain-containing protein</fullName>
    </submittedName>
</protein>
<keyword evidence="3" id="KW-1185">Reference proteome</keyword>
<dbReference type="KEGG" id="cpsk:Q0N40_02120"/>
<organism evidence="2 3">
    <name type="scientific">Corynebacterium pseudokroppenstedtii</name>
    <dbReference type="NCBI Taxonomy" id="2804917"/>
    <lineage>
        <taxon>Bacteria</taxon>
        <taxon>Bacillati</taxon>
        <taxon>Actinomycetota</taxon>
        <taxon>Actinomycetes</taxon>
        <taxon>Mycobacteriales</taxon>
        <taxon>Corynebacteriaceae</taxon>
        <taxon>Corynebacterium</taxon>
    </lineage>
</organism>
<name>A0AAU0Q0C0_9CORY</name>
<evidence type="ECO:0000313" key="3">
    <source>
        <dbReference type="Proteomes" id="UP001174314"/>
    </source>
</evidence>
<dbReference type="PRINTS" id="PR01994">
    <property type="entry name" value="ANTIREPRESSR"/>
</dbReference>
<dbReference type="EMBL" id="CP137757">
    <property type="protein sequence ID" value="WPF25368.1"/>
    <property type="molecule type" value="Genomic_DNA"/>
</dbReference>
<gene>
    <name evidence="2" type="ORF">Q0N40_02120</name>
</gene>
<dbReference type="InterPro" id="IPR018875">
    <property type="entry name" value="Antirepressor_Ant_N"/>
</dbReference>
<feature type="domain" description="Antirepressor protein ant N-terminal" evidence="1">
    <location>
        <begin position="9"/>
        <end position="119"/>
    </location>
</feature>
<dbReference type="AlphaFoldDB" id="A0AAU0Q0C0"/>
<reference evidence="2 3" key="1">
    <citation type="submission" date="2023-10" db="EMBL/GenBank/DDBJ databases">
        <title>complete genome sequence of Corynebacterium pseudokroppenstedtii P15-C1.</title>
        <authorList>
            <person name="Bruggemann H."/>
            <person name="Poehlein A."/>
        </authorList>
    </citation>
    <scope>NUCLEOTIDE SEQUENCE [LARGE SCALE GENOMIC DNA]</scope>
    <source>
        <strain evidence="2 3">P15_C1</strain>
    </source>
</reference>
<dbReference type="RefSeq" id="WP_221924399.1">
    <property type="nucleotide sequence ID" value="NZ_CP137757.1"/>
</dbReference>